<dbReference type="PANTHER" id="PTHR43798">
    <property type="entry name" value="MONOACYLGLYCEROL LIPASE"/>
    <property type="match status" value="1"/>
</dbReference>
<gene>
    <name evidence="3" type="ORF">C4F49_05395</name>
</gene>
<dbReference type="InterPro" id="IPR000073">
    <property type="entry name" value="AB_hydrolase_1"/>
</dbReference>
<dbReference type="Proteomes" id="UP000616201">
    <property type="component" value="Unassembled WGS sequence"/>
</dbReference>
<comment type="caution">
    <text evidence="3">The sequence shown here is derived from an EMBL/GenBank/DDBJ whole genome shotgun (WGS) entry which is preliminary data.</text>
</comment>
<feature type="signal peptide" evidence="1">
    <location>
        <begin position="1"/>
        <end position="17"/>
    </location>
</feature>
<evidence type="ECO:0000259" key="2">
    <source>
        <dbReference type="Pfam" id="PF00561"/>
    </source>
</evidence>
<accession>A0A928UXE3</accession>
<organism evidence="3 4">
    <name type="scientific">Sphingobacterium hungaricum</name>
    <dbReference type="NCBI Taxonomy" id="2082723"/>
    <lineage>
        <taxon>Bacteria</taxon>
        <taxon>Pseudomonadati</taxon>
        <taxon>Bacteroidota</taxon>
        <taxon>Sphingobacteriia</taxon>
        <taxon>Sphingobacteriales</taxon>
        <taxon>Sphingobacteriaceae</taxon>
        <taxon>Sphingobacterium</taxon>
    </lineage>
</organism>
<dbReference type="InterPro" id="IPR029058">
    <property type="entry name" value="AB_hydrolase_fold"/>
</dbReference>
<protein>
    <recommendedName>
        <fullName evidence="2">AB hydrolase-1 domain-containing protein</fullName>
    </recommendedName>
</protein>
<sequence>MRLSFLLIFLAPIFSFAQSDSIAEQFLIDQKKYTDYEKAHGGWLSTKNTNLHYLTWGNPNGIPFLWLHGSLSNAYEILPIVNELTKNNIYVISVDYYGHGKTKFPETEVSVDNLADDISQLLNHLDIDKVTIGGFSRGAYLATAFYKNYPEKTSALILEDGGLMGLHYNLKTKSKDWLSNYISEQIENKPAELFQNYQSEQEAYQVLNAYTDKKYSFTNLSFINKNKNGEFVIYKEQESLYWMDDKKRFVEMILSPENSSLFQRTLLNLGLNQLNRPLTVPTLVLEAQSENDPLPYAEDYLKFSKNNPDLVSHLIFEETQHHIKFQHPVRFAESVIQFILQ</sequence>
<evidence type="ECO:0000313" key="3">
    <source>
        <dbReference type="EMBL" id="MBE8713105.1"/>
    </source>
</evidence>
<dbReference type="AlphaFoldDB" id="A0A928UXE3"/>
<keyword evidence="1" id="KW-0732">Signal</keyword>
<dbReference type="EMBL" id="PRDK01000003">
    <property type="protein sequence ID" value="MBE8713105.1"/>
    <property type="molecule type" value="Genomic_DNA"/>
</dbReference>
<feature type="chain" id="PRO_5037850950" description="AB hydrolase-1 domain-containing protein" evidence="1">
    <location>
        <begin position="18"/>
        <end position="341"/>
    </location>
</feature>
<dbReference type="SUPFAM" id="SSF53474">
    <property type="entry name" value="alpha/beta-Hydrolases"/>
    <property type="match status" value="1"/>
</dbReference>
<evidence type="ECO:0000313" key="4">
    <source>
        <dbReference type="Proteomes" id="UP000616201"/>
    </source>
</evidence>
<dbReference type="Pfam" id="PF00561">
    <property type="entry name" value="Abhydrolase_1"/>
    <property type="match status" value="1"/>
</dbReference>
<name>A0A928UXE3_9SPHI</name>
<reference evidence="3" key="1">
    <citation type="submission" date="2018-02" db="EMBL/GenBank/DDBJ databases">
        <authorList>
            <person name="Vasarhelyi B.M."/>
            <person name="Deshmukh S."/>
            <person name="Balint B."/>
            <person name="Kukolya J."/>
        </authorList>
    </citation>
    <scope>NUCLEOTIDE SEQUENCE</scope>
    <source>
        <strain evidence="3">KB22</strain>
    </source>
</reference>
<keyword evidence="4" id="KW-1185">Reference proteome</keyword>
<evidence type="ECO:0000256" key="1">
    <source>
        <dbReference type="SAM" id="SignalP"/>
    </source>
</evidence>
<proteinExistence type="predicted"/>
<dbReference type="RefSeq" id="WP_196935637.1">
    <property type="nucleotide sequence ID" value="NZ_MU158698.1"/>
</dbReference>
<dbReference type="Gene3D" id="3.40.50.1820">
    <property type="entry name" value="alpha/beta hydrolase"/>
    <property type="match status" value="1"/>
</dbReference>
<dbReference type="InterPro" id="IPR050266">
    <property type="entry name" value="AB_hydrolase_sf"/>
</dbReference>
<feature type="domain" description="AB hydrolase-1" evidence="2">
    <location>
        <begin position="63"/>
        <end position="328"/>
    </location>
</feature>